<protein>
    <submittedName>
        <fullName evidence="2">Uncharacterized protein</fullName>
    </submittedName>
</protein>
<dbReference type="EMBL" id="JAACJP010000019">
    <property type="protein sequence ID" value="KAF5378498.1"/>
    <property type="molecule type" value="Genomic_DNA"/>
</dbReference>
<evidence type="ECO:0000313" key="2">
    <source>
        <dbReference type="EMBL" id="KAF5378498.1"/>
    </source>
</evidence>
<evidence type="ECO:0000256" key="1">
    <source>
        <dbReference type="SAM" id="Phobius"/>
    </source>
</evidence>
<dbReference type="AlphaFoldDB" id="A0A8H5H823"/>
<accession>A0A8H5H823</accession>
<dbReference type="OrthoDB" id="3113415at2759"/>
<feature type="transmembrane region" description="Helical" evidence="1">
    <location>
        <begin position="81"/>
        <end position="103"/>
    </location>
</feature>
<keyword evidence="1" id="KW-1133">Transmembrane helix</keyword>
<evidence type="ECO:0000313" key="3">
    <source>
        <dbReference type="Proteomes" id="UP000565441"/>
    </source>
</evidence>
<reference evidence="2 3" key="1">
    <citation type="journal article" date="2020" name="ISME J.">
        <title>Uncovering the hidden diversity of litter-decomposition mechanisms in mushroom-forming fungi.</title>
        <authorList>
            <person name="Floudas D."/>
            <person name="Bentzer J."/>
            <person name="Ahren D."/>
            <person name="Johansson T."/>
            <person name="Persson P."/>
            <person name="Tunlid A."/>
        </authorList>
    </citation>
    <scope>NUCLEOTIDE SEQUENCE [LARGE SCALE GENOMIC DNA]</scope>
    <source>
        <strain evidence="2 3">CBS 661.87</strain>
    </source>
</reference>
<keyword evidence="1" id="KW-0472">Membrane</keyword>
<sequence>MNTPHFPNREFPIPRAVEGVARKLYALSNDHCTRTDASLYRALQYYDRLMEMESAADPQFIAQVRRSRISCYLRLSASSSFFLLLPSGVLPAVLICAETFFFIDLIDEIDREMDYMFTNPVVPLITATSTSTTSPPAQKWRSNLRRFASLISARSRA</sequence>
<dbReference type="Proteomes" id="UP000565441">
    <property type="component" value="Unassembled WGS sequence"/>
</dbReference>
<keyword evidence="1" id="KW-0812">Transmembrane</keyword>
<keyword evidence="3" id="KW-1185">Reference proteome</keyword>
<proteinExistence type="predicted"/>
<name>A0A8H5H823_9AGAR</name>
<comment type="caution">
    <text evidence="2">The sequence shown here is derived from an EMBL/GenBank/DDBJ whole genome shotgun (WGS) entry which is preliminary data.</text>
</comment>
<organism evidence="2 3">
    <name type="scientific">Tricholomella constricta</name>
    <dbReference type="NCBI Taxonomy" id="117010"/>
    <lineage>
        <taxon>Eukaryota</taxon>
        <taxon>Fungi</taxon>
        <taxon>Dikarya</taxon>
        <taxon>Basidiomycota</taxon>
        <taxon>Agaricomycotina</taxon>
        <taxon>Agaricomycetes</taxon>
        <taxon>Agaricomycetidae</taxon>
        <taxon>Agaricales</taxon>
        <taxon>Tricholomatineae</taxon>
        <taxon>Lyophyllaceae</taxon>
        <taxon>Tricholomella</taxon>
    </lineage>
</organism>
<gene>
    <name evidence="2" type="ORF">D9615_007112</name>
</gene>